<dbReference type="RefSeq" id="WP_307361268.1">
    <property type="nucleotide sequence ID" value="NZ_JAUSXK010000001.1"/>
</dbReference>
<comment type="caution">
    <text evidence="1">The sequence shown here is derived from an EMBL/GenBank/DDBJ whole genome shotgun (WGS) entry which is preliminary data.</text>
</comment>
<protein>
    <submittedName>
        <fullName evidence="1">Uncharacterized protein</fullName>
    </submittedName>
</protein>
<sequence length="381" mass="41085">MADKQGSDVVFSSEPVGWRSEELGLTVGATGAYSEYAARDGVVPDPAPLMTAWLTGGGQKIRRNAFADGDTVDGLTFQETYSRALANMAESPIVTEPAKHFAGLRISAPRAAGFLAVPDVLRQFESEVDGDLLVAAPTANTLLLAGSKQDDLVHFFGVALAECLAADPRGLSPVPLKVVTSSDGSASLERWDPGADSPWHPLYLRARQLELERRYGPMLQYDDIGSYTFRGAGAACASPRWAYDETTKLLRSYAVWTPGYYPTLLPPVDWIAVNQKTSRSAPQLWLSRDELAACAGVEVTPTDEFGLAVDVVRWTEYEADRDGVALKAALRDAGARTTAKIGGTGASVHIFDWMPGRFGGATSRFTTFDEFPQMQRPPSAS</sequence>
<keyword evidence="2" id="KW-1185">Reference proteome</keyword>
<organism evidence="1 2">
    <name type="scientific">Microbacterium murale</name>
    <dbReference type="NCBI Taxonomy" id="1081040"/>
    <lineage>
        <taxon>Bacteria</taxon>
        <taxon>Bacillati</taxon>
        <taxon>Actinomycetota</taxon>
        <taxon>Actinomycetes</taxon>
        <taxon>Micrococcales</taxon>
        <taxon>Microbacteriaceae</taxon>
        <taxon>Microbacterium</taxon>
    </lineage>
</organism>
<evidence type="ECO:0000313" key="2">
    <source>
        <dbReference type="Proteomes" id="UP001239085"/>
    </source>
</evidence>
<reference evidence="1 2" key="1">
    <citation type="submission" date="2023-07" db="EMBL/GenBank/DDBJ databases">
        <title>Comparative genomics of wheat-associated soil bacteria to identify genetic determinants of phenazine resistance.</title>
        <authorList>
            <person name="Mouncey N."/>
        </authorList>
    </citation>
    <scope>NUCLEOTIDE SEQUENCE [LARGE SCALE GENOMIC DNA]</scope>
    <source>
        <strain evidence="1 2">W2I7</strain>
    </source>
</reference>
<gene>
    <name evidence="1" type="ORF">QFZ46_002167</name>
</gene>
<accession>A0ABU0PAP5</accession>
<proteinExistence type="predicted"/>
<dbReference type="EMBL" id="JAUSXK010000001">
    <property type="protein sequence ID" value="MDQ0644007.1"/>
    <property type="molecule type" value="Genomic_DNA"/>
</dbReference>
<evidence type="ECO:0000313" key="1">
    <source>
        <dbReference type="EMBL" id="MDQ0644007.1"/>
    </source>
</evidence>
<name>A0ABU0PAP5_9MICO</name>
<dbReference type="Proteomes" id="UP001239085">
    <property type="component" value="Unassembled WGS sequence"/>
</dbReference>